<dbReference type="RefSeq" id="WP_191739740.1">
    <property type="nucleotide sequence ID" value="NZ_JACSQB010000048.1"/>
</dbReference>
<evidence type="ECO:0000259" key="1">
    <source>
        <dbReference type="SMART" id="SM00507"/>
    </source>
</evidence>
<keyword evidence="2" id="KW-0255">Endonuclease</keyword>
<dbReference type="CDD" id="cd00085">
    <property type="entry name" value="HNHc"/>
    <property type="match status" value="1"/>
</dbReference>
<reference evidence="2 3" key="1">
    <citation type="submission" date="2020-08" db="EMBL/GenBank/DDBJ databases">
        <title>A Genomic Blueprint of the Chicken Gut Microbiome.</title>
        <authorList>
            <person name="Gilroy R."/>
            <person name="Ravi A."/>
            <person name="Getino M."/>
            <person name="Pursley I."/>
            <person name="Horton D.L."/>
            <person name="Alikhan N.-F."/>
            <person name="Baker D."/>
            <person name="Gharbi K."/>
            <person name="Hall N."/>
            <person name="Watson M."/>
            <person name="Adriaenssens E.M."/>
            <person name="Foster-Nyarko E."/>
            <person name="Jarju S."/>
            <person name="Secka A."/>
            <person name="Antonio M."/>
            <person name="Oren A."/>
            <person name="Chaudhuri R."/>
            <person name="La Ragione R.M."/>
            <person name="Hildebrand F."/>
            <person name="Pallen M.J."/>
        </authorList>
    </citation>
    <scope>NUCLEOTIDE SEQUENCE [LARGE SCALE GENOMIC DNA]</scope>
    <source>
        <strain evidence="2 3">N37</strain>
    </source>
</reference>
<organism evidence="2 3">
    <name type="scientific">Clostridium faecium</name>
    <dbReference type="NCBI Taxonomy" id="2762223"/>
    <lineage>
        <taxon>Bacteria</taxon>
        <taxon>Bacillati</taxon>
        <taxon>Bacillota</taxon>
        <taxon>Clostridia</taxon>
        <taxon>Eubacteriales</taxon>
        <taxon>Clostridiaceae</taxon>
        <taxon>Clostridium</taxon>
    </lineage>
</organism>
<sequence>MLNTKVCNKCEKELPLNSDYYNTRKDSKDGFRNTCKKCRAEFNKQYRENNEEKIKEYQKDYRDNHTEERRQYNKEYQPKYYKDNKESINKRHVEYNRMYSKTKHGRELDRAKKHKRRAIDYLTGGEYTIEQWYDCLKFFDNRCAYTGEKLKYKDITIDHIVALANGGTNSIWNIVPAYNHVNNSKNNSEMESWYKEQSYFSEERLKKIYEWIEYAKFMF</sequence>
<comment type="caution">
    <text evidence="2">The sequence shown here is derived from an EMBL/GenBank/DDBJ whole genome shotgun (WGS) entry which is preliminary data.</text>
</comment>
<evidence type="ECO:0000313" key="2">
    <source>
        <dbReference type="EMBL" id="MBD8046771.1"/>
    </source>
</evidence>
<dbReference type="GO" id="GO:0004519">
    <property type="term" value="F:endonuclease activity"/>
    <property type="evidence" value="ECO:0007669"/>
    <property type="project" value="UniProtKB-KW"/>
</dbReference>
<keyword evidence="2" id="KW-0540">Nuclease</keyword>
<dbReference type="Gene3D" id="1.10.30.50">
    <property type="match status" value="1"/>
</dbReference>
<keyword evidence="2" id="KW-0378">Hydrolase</keyword>
<gene>
    <name evidence="2" type="ORF">H9637_06900</name>
</gene>
<proteinExistence type="predicted"/>
<feature type="domain" description="HNH nuclease" evidence="1">
    <location>
        <begin position="131"/>
        <end position="183"/>
    </location>
</feature>
<dbReference type="Proteomes" id="UP000627166">
    <property type="component" value="Unassembled WGS sequence"/>
</dbReference>
<protein>
    <submittedName>
        <fullName evidence="2">HNH endonuclease</fullName>
    </submittedName>
</protein>
<keyword evidence="3" id="KW-1185">Reference proteome</keyword>
<dbReference type="EMBL" id="JACSQB010000048">
    <property type="protein sequence ID" value="MBD8046771.1"/>
    <property type="molecule type" value="Genomic_DNA"/>
</dbReference>
<accession>A0ABR8YRA4</accession>
<dbReference type="Pfam" id="PF13395">
    <property type="entry name" value="HNH_4"/>
    <property type="match status" value="1"/>
</dbReference>
<evidence type="ECO:0000313" key="3">
    <source>
        <dbReference type="Proteomes" id="UP000627166"/>
    </source>
</evidence>
<name>A0ABR8YRA4_9CLOT</name>
<dbReference type="InterPro" id="IPR003615">
    <property type="entry name" value="HNH_nuc"/>
</dbReference>
<dbReference type="SMART" id="SM00507">
    <property type="entry name" value="HNHc"/>
    <property type="match status" value="1"/>
</dbReference>